<evidence type="ECO:0000256" key="3">
    <source>
        <dbReference type="SAM" id="MobiDB-lite"/>
    </source>
</evidence>
<accession>A0A852ZYB7</accession>
<dbReference type="Proteomes" id="UP000567795">
    <property type="component" value="Unassembled WGS sequence"/>
</dbReference>
<dbReference type="Pfam" id="PF22655">
    <property type="entry name" value="SpoU_sub_bind_like"/>
    <property type="match status" value="1"/>
</dbReference>
<name>A0A852ZYB7_9ACTN</name>
<dbReference type="GO" id="GO:0008173">
    <property type="term" value="F:RNA methyltransferase activity"/>
    <property type="evidence" value="ECO:0007669"/>
    <property type="project" value="InterPro"/>
</dbReference>
<sequence>MARRPTNQRTTNQRTTNQRAANQRAGNQRDADQRDAGRRTASRRAAGRPRAEQPQAQQPRAQQAPAEQPRVERGAARRITTRNARFQQWESLLTNRNKRQRAGEFLVQGVRPISLAVERGWPVRTLIHDAGRPLSRWARELLAGARDAEHVAMAPELLAELGEKNEAPPELVAVVGMPEDDLNRIPIGEDFLGVVFDRPTNPGNVGSVIRSADAFGADGVVVTGHAADVYDPRAVRASTGSLFALPAVRTPSHHEVMEWVDRARRADGLPVVVVGTDERGECAVYDFDFTVPTLLLVGNETSGLSNGWRERCDHLVSIPMTGAASSLNAANAATAVLYEVARQRAAARRPGAATP</sequence>
<feature type="domain" description="tRNA/rRNA methyltransferase SpoU type" evidence="4">
    <location>
        <begin position="194"/>
        <end position="338"/>
    </location>
</feature>
<evidence type="ECO:0000259" key="4">
    <source>
        <dbReference type="Pfam" id="PF00588"/>
    </source>
</evidence>
<dbReference type="GO" id="GO:0003723">
    <property type="term" value="F:RNA binding"/>
    <property type="evidence" value="ECO:0007669"/>
    <property type="project" value="InterPro"/>
</dbReference>
<dbReference type="GO" id="GO:0006396">
    <property type="term" value="P:RNA processing"/>
    <property type="evidence" value="ECO:0007669"/>
    <property type="project" value="InterPro"/>
</dbReference>
<keyword evidence="2 6" id="KW-0808">Transferase</keyword>
<dbReference type="InterPro" id="IPR054578">
    <property type="entry name" value="SpoU_sub_bind-like_N"/>
</dbReference>
<evidence type="ECO:0000256" key="1">
    <source>
        <dbReference type="ARBA" id="ARBA00022603"/>
    </source>
</evidence>
<protein>
    <submittedName>
        <fullName evidence="6">TrmH family RNA methyltransferase</fullName>
    </submittedName>
</protein>
<feature type="compositionally biased region" description="Basic and acidic residues" evidence="3">
    <location>
        <begin position="27"/>
        <end position="38"/>
    </location>
</feature>
<proteinExistence type="predicted"/>
<evidence type="ECO:0000313" key="6">
    <source>
        <dbReference type="EMBL" id="NYI05714.1"/>
    </source>
</evidence>
<dbReference type="InterPro" id="IPR029028">
    <property type="entry name" value="Alpha/beta_knot_MTases"/>
</dbReference>
<dbReference type="Gene3D" id="3.40.1280.10">
    <property type="match status" value="1"/>
</dbReference>
<evidence type="ECO:0000259" key="5">
    <source>
        <dbReference type="Pfam" id="PF22655"/>
    </source>
</evidence>
<gene>
    <name evidence="6" type="ORF">FHU37_002657</name>
</gene>
<feature type="domain" description="SpoU L30e-like N-terminal" evidence="5">
    <location>
        <begin position="83"/>
        <end position="173"/>
    </location>
</feature>
<dbReference type="InterPro" id="IPR029026">
    <property type="entry name" value="tRNA_m1G_MTases_N"/>
</dbReference>
<feature type="compositionally biased region" description="Low complexity" evidence="3">
    <location>
        <begin position="1"/>
        <end position="25"/>
    </location>
</feature>
<dbReference type="SUPFAM" id="SSF75217">
    <property type="entry name" value="alpha/beta knot"/>
    <property type="match status" value="1"/>
</dbReference>
<dbReference type="PANTHER" id="PTHR43191:SF2">
    <property type="entry name" value="RRNA METHYLTRANSFERASE 3, MITOCHONDRIAL"/>
    <property type="match status" value="1"/>
</dbReference>
<dbReference type="PANTHER" id="PTHR43191">
    <property type="entry name" value="RRNA METHYLTRANSFERASE 3"/>
    <property type="match status" value="1"/>
</dbReference>
<keyword evidence="1 6" id="KW-0489">Methyltransferase</keyword>
<dbReference type="AlphaFoldDB" id="A0A852ZYB7"/>
<dbReference type="InterPro" id="IPR029064">
    <property type="entry name" value="Ribosomal_eL30-like_sf"/>
</dbReference>
<dbReference type="Gene3D" id="3.30.1330.30">
    <property type="match status" value="1"/>
</dbReference>
<dbReference type="Pfam" id="PF00588">
    <property type="entry name" value="SpoU_methylase"/>
    <property type="match status" value="1"/>
</dbReference>
<keyword evidence="7" id="KW-1185">Reference proteome</keyword>
<dbReference type="EMBL" id="JACBZD010000001">
    <property type="protein sequence ID" value="NYI05714.1"/>
    <property type="molecule type" value="Genomic_DNA"/>
</dbReference>
<comment type="caution">
    <text evidence="6">The sequence shown here is derived from an EMBL/GenBank/DDBJ whole genome shotgun (WGS) entry which is preliminary data.</text>
</comment>
<dbReference type="SUPFAM" id="SSF55315">
    <property type="entry name" value="L30e-like"/>
    <property type="match status" value="1"/>
</dbReference>
<feature type="compositionally biased region" description="Low complexity" evidence="3">
    <location>
        <begin position="52"/>
        <end position="68"/>
    </location>
</feature>
<dbReference type="GO" id="GO:0032259">
    <property type="term" value="P:methylation"/>
    <property type="evidence" value="ECO:0007669"/>
    <property type="project" value="UniProtKB-KW"/>
</dbReference>
<dbReference type="InterPro" id="IPR051259">
    <property type="entry name" value="rRNA_Methyltransferase"/>
</dbReference>
<reference evidence="6 7" key="1">
    <citation type="submission" date="2020-07" db="EMBL/GenBank/DDBJ databases">
        <title>Sequencing the genomes of 1000 actinobacteria strains.</title>
        <authorList>
            <person name="Klenk H.-P."/>
        </authorList>
    </citation>
    <scope>NUCLEOTIDE SEQUENCE [LARGE SCALE GENOMIC DNA]</scope>
    <source>
        <strain evidence="6 7">DSM 42178</strain>
    </source>
</reference>
<evidence type="ECO:0000313" key="7">
    <source>
        <dbReference type="Proteomes" id="UP000567795"/>
    </source>
</evidence>
<dbReference type="InterPro" id="IPR001537">
    <property type="entry name" value="SpoU_MeTrfase"/>
</dbReference>
<feature type="region of interest" description="Disordered" evidence="3">
    <location>
        <begin position="1"/>
        <end position="82"/>
    </location>
</feature>
<organism evidence="6 7">
    <name type="scientific">Allostreptomyces psammosilenae</name>
    <dbReference type="NCBI Taxonomy" id="1892865"/>
    <lineage>
        <taxon>Bacteria</taxon>
        <taxon>Bacillati</taxon>
        <taxon>Actinomycetota</taxon>
        <taxon>Actinomycetes</taxon>
        <taxon>Kitasatosporales</taxon>
        <taxon>Streptomycetaceae</taxon>
        <taxon>Allostreptomyces</taxon>
    </lineage>
</organism>
<evidence type="ECO:0000256" key="2">
    <source>
        <dbReference type="ARBA" id="ARBA00022679"/>
    </source>
</evidence>